<dbReference type="GO" id="GO:0016020">
    <property type="term" value="C:membrane"/>
    <property type="evidence" value="ECO:0007669"/>
    <property type="project" value="UniProtKB-SubCell"/>
</dbReference>
<feature type="transmembrane region" description="Helical" evidence="5">
    <location>
        <begin position="129"/>
        <end position="149"/>
    </location>
</feature>
<name>A0A1L9MTN6_ASPTC</name>
<feature type="transmembrane region" description="Helical" evidence="5">
    <location>
        <begin position="233"/>
        <end position="254"/>
    </location>
</feature>
<dbReference type="Proteomes" id="UP000184304">
    <property type="component" value="Unassembled WGS sequence"/>
</dbReference>
<feature type="transmembrane region" description="Helical" evidence="5">
    <location>
        <begin position="161"/>
        <end position="183"/>
    </location>
</feature>
<evidence type="ECO:0000256" key="3">
    <source>
        <dbReference type="ARBA" id="ARBA00022989"/>
    </source>
</evidence>
<sequence length="405" mass="45140">MCIHGAPDPLGSTAFSIRRICRVSWGWFSVSMSTGSIGTLLYNTPHKFSGLMIIGKIFFILDIITYLAIWASLITRFTRNRHAFRNTFNDPEEAYLIPTAALGFATILFGIECYGVPACGSWLKYVQLVLFWVYTAVAISLAVGLNWHLYQTRMASRQPFWLVRLLPSFPAMLGGTTASLLAGAQPNHFAIPILIAGTCLQGFGFLISLFILGEYFYGLHHHGLPPMRRRPQMFIAIGPPAFTAVALMGMAEIATEKFPAHYIPLASHVNTAEVLLIVAVFLSIFMWIFSFFLWMLGWLSVFAAYHEWKFDITWWATVFPNTGFALATIKIGDLVASKPIQWVGSAATIIQVALWLGCFCLHIWAYFTRRTLWPGMDEGFEAEGHIGEGLDMEGEAVSSKHSVAS</sequence>
<gene>
    <name evidence="6" type="ORF">ASPTUDRAFT_129973</name>
</gene>
<evidence type="ECO:0008006" key="8">
    <source>
        <dbReference type="Google" id="ProtNLM"/>
    </source>
</evidence>
<evidence type="ECO:0000313" key="7">
    <source>
        <dbReference type="Proteomes" id="UP000184304"/>
    </source>
</evidence>
<dbReference type="STRING" id="767770.A0A1L9MTN6"/>
<feature type="transmembrane region" description="Helical" evidence="5">
    <location>
        <begin position="189"/>
        <end position="212"/>
    </location>
</feature>
<dbReference type="GO" id="GO:0015140">
    <property type="term" value="F:malate transmembrane transporter activity"/>
    <property type="evidence" value="ECO:0007669"/>
    <property type="project" value="InterPro"/>
</dbReference>
<keyword evidence="2 5" id="KW-0812">Transmembrane</keyword>
<feature type="transmembrane region" description="Helical" evidence="5">
    <location>
        <begin position="274"/>
        <end position="305"/>
    </location>
</feature>
<reference evidence="7" key="1">
    <citation type="journal article" date="2017" name="Genome Biol.">
        <title>Comparative genomics reveals high biological diversity and specific adaptations in the industrially and medically important fungal genus Aspergillus.</title>
        <authorList>
            <person name="de Vries R.P."/>
            <person name="Riley R."/>
            <person name="Wiebenga A."/>
            <person name="Aguilar-Osorio G."/>
            <person name="Amillis S."/>
            <person name="Uchima C.A."/>
            <person name="Anderluh G."/>
            <person name="Asadollahi M."/>
            <person name="Askin M."/>
            <person name="Barry K."/>
            <person name="Battaglia E."/>
            <person name="Bayram O."/>
            <person name="Benocci T."/>
            <person name="Braus-Stromeyer S.A."/>
            <person name="Caldana C."/>
            <person name="Canovas D."/>
            <person name="Cerqueira G.C."/>
            <person name="Chen F."/>
            <person name="Chen W."/>
            <person name="Choi C."/>
            <person name="Clum A."/>
            <person name="Dos Santos R.A."/>
            <person name="Damasio A.R."/>
            <person name="Diallinas G."/>
            <person name="Emri T."/>
            <person name="Fekete E."/>
            <person name="Flipphi M."/>
            <person name="Freyberg S."/>
            <person name="Gallo A."/>
            <person name="Gournas C."/>
            <person name="Habgood R."/>
            <person name="Hainaut M."/>
            <person name="Harispe M.L."/>
            <person name="Henrissat B."/>
            <person name="Hilden K.S."/>
            <person name="Hope R."/>
            <person name="Hossain A."/>
            <person name="Karabika E."/>
            <person name="Karaffa L."/>
            <person name="Karanyi Z."/>
            <person name="Krasevec N."/>
            <person name="Kuo A."/>
            <person name="Kusch H."/>
            <person name="LaButti K."/>
            <person name="Lagendijk E.L."/>
            <person name="Lapidus A."/>
            <person name="Levasseur A."/>
            <person name="Lindquist E."/>
            <person name="Lipzen A."/>
            <person name="Logrieco A.F."/>
            <person name="MacCabe A."/>
            <person name="Maekelae M.R."/>
            <person name="Malavazi I."/>
            <person name="Melin P."/>
            <person name="Meyer V."/>
            <person name="Mielnichuk N."/>
            <person name="Miskei M."/>
            <person name="Molnar A.P."/>
            <person name="Mule G."/>
            <person name="Ngan C.Y."/>
            <person name="Orejas M."/>
            <person name="Orosz E."/>
            <person name="Ouedraogo J.P."/>
            <person name="Overkamp K.M."/>
            <person name="Park H.-S."/>
            <person name="Perrone G."/>
            <person name="Piumi F."/>
            <person name="Punt P.J."/>
            <person name="Ram A.F."/>
            <person name="Ramon A."/>
            <person name="Rauscher S."/>
            <person name="Record E."/>
            <person name="Riano-Pachon D.M."/>
            <person name="Robert V."/>
            <person name="Roehrig J."/>
            <person name="Ruller R."/>
            <person name="Salamov A."/>
            <person name="Salih N.S."/>
            <person name="Samson R.A."/>
            <person name="Sandor E."/>
            <person name="Sanguinetti M."/>
            <person name="Schuetze T."/>
            <person name="Sepcic K."/>
            <person name="Shelest E."/>
            <person name="Sherlock G."/>
            <person name="Sophianopoulou V."/>
            <person name="Squina F.M."/>
            <person name="Sun H."/>
            <person name="Susca A."/>
            <person name="Todd R.B."/>
            <person name="Tsang A."/>
            <person name="Unkles S.E."/>
            <person name="van de Wiele N."/>
            <person name="van Rossen-Uffink D."/>
            <person name="Oliveira J.V."/>
            <person name="Vesth T.C."/>
            <person name="Visser J."/>
            <person name="Yu J.-H."/>
            <person name="Zhou M."/>
            <person name="Andersen M.R."/>
            <person name="Archer D.B."/>
            <person name="Baker S.E."/>
            <person name="Benoit I."/>
            <person name="Brakhage A.A."/>
            <person name="Braus G.H."/>
            <person name="Fischer R."/>
            <person name="Frisvad J.C."/>
            <person name="Goldman G.H."/>
            <person name="Houbraken J."/>
            <person name="Oakley B."/>
            <person name="Pocsi I."/>
            <person name="Scazzocchio C."/>
            <person name="Seiboth B."/>
            <person name="vanKuyk P.A."/>
            <person name="Wortman J."/>
            <person name="Dyer P.S."/>
            <person name="Grigoriev I.V."/>
        </authorList>
    </citation>
    <scope>NUCLEOTIDE SEQUENCE [LARGE SCALE GENOMIC DNA]</scope>
    <source>
        <strain evidence="7">CBS 134.48</strain>
    </source>
</reference>
<dbReference type="InterPro" id="IPR038665">
    <property type="entry name" value="Voltage-dep_anion_channel_sf"/>
</dbReference>
<dbReference type="Gene3D" id="1.50.10.150">
    <property type="entry name" value="Voltage-dependent anion channel"/>
    <property type="match status" value="1"/>
</dbReference>
<feature type="transmembrane region" description="Helical" evidence="5">
    <location>
        <begin position="312"/>
        <end position="331"/>
    </location>
</feature>
<organism evidence="6 7">
    <name type="scientific">Aspergillus tubingensis (strain CBS 134.48)</name>
    <dbReference type="NCBI Taxonomy" id="767770"/>
    <lineage>
        <taxon>Eukaryota</taxon>
        <taxon>Fungi</taxon>
        <taxon>Dikarya</taxon>
        <taxon>Ascomycota</taxon>
        <taxon>Pezizomycotina</taxon>
        <taxon>Eurotiomycetes</taxon>
        <taxon>Eurotiomycetidae</taxon>
        <taxon>Eurotiales</taxon>
        <taxon>Aspergillaceae</taxon>
        <taxon>Aspergillus</taxon>
        <taxon>Aspergillus subgen. Circumdati</taxon>
    </lineage>
</organism>
<comment type="subcellular location">
    <subcellularLocation>
        <location evidence="1">Membrane</location>
        <topology evidence="1">Multi-pass membrane protein</topology>
    </subcellularLocation>
</comment>
<proteinExistence type="predicted"/>
<feature type="transmembrane region" description="Helical" evidence="5">
    <location>
        <begin position="48"/>
        <end position="73"/>
    </location>
</feature>
<protein>
    <recommendedName>
        <fullName evidence="8">C4-dicarboxylate transporter/malic acid transport protein</fullName>
    </recommendedName>
</protein>
<dbReference type="InterPro" id="IPR030185">
    <property type="entry name" value="Mae1"/>
</dbReference>
<dbReference type="CDD" id="cd09317">
    <property type="entry name" value="TDT_Mae1_like"/>
    <property type="match status" value="1"/>
</dbReference>
<dbReference type="OrthoDB" id="2901184at2759"/>
<keyword evidence="4 5" id="KW-0472">Membrane</keyword>
<dbReference type="OMA" id="WIYYACE"/>
<evidence type="ECO:0000256" key="2">
    <source>
        <dbReference type="ARBA" id="ARBA00022692"/>
    </source>
</evidence>
<evidence type="ECO:0000256" key="5">
    <source>
        <dbReference type="SAM" id="Phobius"/>
    </source>
</evidence>
<dbReference type="PANTHER" id="PTHR31162:SF1">
    <property type="entry name" value="TRANSPORTER_MALIC ACID TRANSPORT PROTEIN, PUTATIVE (AFU_ORTHOLOGUE AFUA_2G17660)-RELATED"/>
    <property type="match status" value="1"/>
</dbReference>
<evidence type="ECO:0000256" key="1">
    <source>
        <dbReference type="ARBA" id="ARBA00004141"/>
    </source>
</evidence>
<dbReference type="Pfam" id="PF03595">
    <property type="entry name" value="SLAC1"/>
    <property type="match status" value="1"/>
</dbReference>
<dbReference type="InterPro" id="IPR004695">
    <property type="entry name" value="SLAC1/Mae1/Ssu1/TehA"/>
</dbReference>
<dbReference type="EMBL" id="KV878207">
    <property type="protein sequence ID" value="OJI80416.1"/>
    <property type="molecule type" value="Genomic_DNA"/>
</dbReference>
<feature type="transmembrane region" description="Helical" evidence="5">
    <location>
        <begin position="94"/>
        <end position="117"/>
    </location>
</feature>
<dbReference type="AlphaFoldDB" id="A0A1L9MTN6"/>
<evidence type="ECO:0000313" key="6">
    <source>
        <dbReference type="EMBL" id="OJI80416.1"/>
    </source>
</evidence>
<feature type="transmembrane region" description="Helical" evidence="5">
    <location>
        <begin position="343"/>
        <end position="367"/>
    </location>
</feature>
<dbReference type="VEuPathDB" id="FungiDB:ASPTUDRAFT_129973"/>
<evidence type="ECO:0000256" key="4">
    <source>
        <dbReference type="ARBA" id="ARBA00023136"/>
    </source>
</evidence>
<accession>A0A1L9MTN6</accession>
<feature type="transmembrane region" description="Helical" evidence="5">
    <location>
        <begin position="25"/>
        <end position="42"/>
    </location>
</feature>
<keyword evidence="3 5" id="KW-1133">Transmembrane helix</keyword>
<keyword evidence="7" id="KW-1185">Reference proteome</keyword>
<dbReference type="PANTHER" id="PTHR31162">
    <property type="entry name" value="MALIC ACID TRANSPORT PROTEIN-RELATED"/>
    <property type="match status" value="1"/>
</dbReference>